<proteinExistence type="predicted"/>
<evidence type="ECO:0000313" key="1">
    <source>
        <dbReference type="EMBL" id="MBK1704498.1"/>
    </source>
</evidence>
<dbReference type="InterPro" id="IPR022453">
    <property type="entry name" value="Znf_MqsA-type"/>
</dbReference>
<sequence length="101" mass="11222">MYSGTAQVHHPLRARQSTVSEQCSFCGHAHLVVTTTRYIHQQGDDILIVDDVPCLHRGYCGEEYYDITTLKKIEADHAALSAGRKRPARTVQVAVEPFAAL</sequence>
<organism evidence="1 2">
    <name type="scientific">Halochromatium glycolicum</name>
    <dbReference type="NCBI Taxonomy" id="85075"/>
    <lineage>
        <taxon>Bacteria</taxon>
        <taxon>Pseudomonadati</taxon>
        <taxon>Pseudomonadota</taxon>
        <taxon>Gammaproteobacteria</taxon>
        <taxon>Chromatiales</taxon>
        <taxon>Chromatiaceae</taxon>
        <taxon>Halochromatium</taxon>
    </lineage>
</organism>
<name>A0AAJ0U3A3_9GAMM</name>
<dbReference type="Proteomes" id="UP001296776">
    <property type="component" value="Unassembled WGS sequence"/>
</dbReference>
<dbReference type="EMBL" id="NRSJ01000011">
    <property type="protein sequence ID" value="MBK1704498.1"/>
    <property type="molecule type" value="Genomic_DNA"/>
</dbReference>
<keyword evidence="2" id="KW-1185">Reference proteome</keyword>
<dbReference type="CDD" id="cd12870">
    <property type="entry name" value="MqsA"/>
    <property type="match status" value="1"/>
</dbReference>
<reference evidence="1" key="1">
    <citation type="submission" date="2017-08" db="EMBL/GenBank/DDBJ databases">
        <authorList>
            <person name="Imhoff J.F."/>
            <person name="Rahn T."/>
            <person name="Kuenzel S."/>
            <person name="Neulinger S.C."/>
        </authorList>
    </citation>
    <scope>NUCLEOTIDE SEQUENCE</scope>
    <source>
        <strain evidence="1">DSM 11080</strain>
    </source>
</reference>
<dbReference type="Gene3D" id="3.10.20.860">
    <property type="match status" value="1"/>
</dbReference>
<evidence type="ECO:0000313" key="2">
    <source>
        <dbReference type="Proteomes" id="UP001296776"/>
    </source>
</evidence>
<comment type="caution">
    <text evidence="1">The sequence shown here is derived from an EMBL/GenBank/DDBJ whole genome shotgun (WGS) entry which is preliminary data.</text>
</comment>
<accession>A0AAJ0U3A3</accession>
<dbReference type="NCBIfam" id="TIGR03831">
    <property type="entry name" value="YgiT_finger"/>
    <property type="match status" value="1"/>
</dbReference>
<dbReference type="AlphaFoldDB" id="A0AAJ0U3A3"/>
<gene>
    <name evidence="1" type="ORF">CKO40_08090</name>
</gene>
<evidence type="ECO:0008006" key="3">
    <source>
        <dbReference type="Google" id="ProtNLM"/>
    </source>
</evidence>
<protein>
    <recommendedName>
        <fullName evidence="3">YgiT-type zinc finger domain-containing protein</fullName>
    </recommendedName>
</protein>
<reference evidence="1" key="2">
    <citation type="journal article" date="2020" name="Microorganisms">
        <title>Osmotic Adaptation and Compatible Solute Biosynthesis of Phototrophic Bacteria as Revealed from Genome Analyses.</title>
        <authorList>
            <person name="Imhoff J.F."/>
            <person name="Rahn T."/>
            <person name="Kunzel S."/>
            <person name="Keller A."/>
            <person name="Neulinger S.C."/>
        </authorList>
    </citation>
    <scope>NUCLEOTIDE SEQUENCE</scope>
    <source>
        <strain evidence="1">DSM 11080</strain>
    </source>
</reference>